<accession>W5W2S4</accession>
<proteinExistence type="predicted"/>
<keyword evidence="7" id="KW-1185">Reference proteome</keyword>
<dbReference type="EMBL" id="CP007155">
    <property type="protein sequence ID" value="AHH95493.1"/>
    <property type="molecule type" value="Genomic_DNA"/>
</dbReference>
<dbReference type="KEGG" id="kal:KALB_2124"/>
<dbReference type="SUPFAM" id="SSF48498">
    <property type="entry name" value="Tetracyclin repressor-like, C-terminal domain"/>
    <property type="match status" value="1"/>
</dbReference>
<evidence type="ECO:0000256" key="2">
    <source>
        <dbReference type="ARBA" id="ARBA00023125"/>
    </source>
</evidence>
<evidence type="ECO:0000259" key="5">
    <source>
        <dbReference type="PROSITE" id="PS50977"/>
    </source>
</evidence>
<keyword evidence="3" id="KW-0804">Transcription</keyword>
<evidence type="ECO:0000256" key="1">
    <source>
        <dbReference type="ARBA" id="ARBA00023015"/>
    </source>
</evidence>
<dbReference type="GO" id="GO:0000976">
    <property type="term" value="F:transcription cis-regulatory region binding"/>
    <property type="evidence" value="ECO:0007669"/>
    <property type="project" value="TreeGrafter"/>
</dbReference>
<dbReference type="Proteomes" id="UP000019225">
    <property type="component" value="Chromosome"/>
</dbReference>
<dbReference type="PROSITE" id="PS50977">
    <property type="entry name" value="HTH_TETR_2"/>
    <property type="match status" value="1"/>
</dbReference>
<dbReference type="InterPro" id="IPR050109">
    <property type="entry name" value="HTH-type_TetR-like_transc_reg"/>
</dbReference>
<sequence length="186" mass="20866">MVIGGRRPGRPPTLCREDVARATLAVGIEQLSLSSVARHLGVSHSTLYRYVRDKDDLLAVAVEQAFRTADWPNPELGWRELLQAFAEAIWAAIDRHPGLAEAVHTLAVIPPTVVRLMGEYGERLRALGFHARDAMVALDFIADLAMSGMDRVDQESTWRDRRRFDDKLEILLDGLAARINRDVHPH</sequence>
<dbReference type="PANTHER" id="PTHR30055">
    <property type="entry name" value="HTH-TYPE TRANSCRIPTIONAL REGULATOR RUTR"/>
    <property type="match status" value="1"/>
</dbReference>
<evidence type="ECO:0000313" key="7">
    <source>
        <dbReference type="Proteomes" id="UP000019225"/>
    </source>
</evidence>
<dbReference type="InterPro" id="IPR009057">
    <property type="entry name" value="Homeodomain-like_sf"/>
</dbReference>
<evidence type="ECO:0000256" key="3">
    <source>
        <dbReference type="ARBA" id="ARBA00023163"/>
    </source>
</evidence>
<protein>
    <recommendedName>
        <fullName evidence="5">HTH tetR-type domain-containing protein</fullName>
    </recommendedName>
</protein>
<dbReference type="HOGENOM" id="CLU_077880_1_1_11"/>
<evidence type="ECO:0000256" key="4">
    <source>
        <dbReference type="PROSITE-ProRule" id="PRU00335"/>
    </source>
</evidence>
<dbReference type="Gene3D" id="1.10.357.10">
    <property type="entry name" value="Tetracycline Repressor, domain 2"/>
    <property type="match status" value="1"/>
</dbReference>
<dbReference type="PANTHER" id="PTHR30055:SF151">
    <property type="entry name" value="TRANSCRIPTIONAL REGULATORY PROTEIN"/>
    <property type="match status" value="1"/>
</dbReference>
<dbReference type="SUPFAM" id="SSF46689">
    <property type="entry name" value="Homeodomain-like"/>
    <property type="match status" value="1"/>
</dbReference>
<dbReference type="STRING" id="1449976.KALB_2124"/>
<dbReference type="InterPro" id="IPR036271">
    <property type="entry name" value="Tet_transcr_reg_TetR-rel_C_sf"/>
</dbReference>
<organism evidence="6 7">
    <name type="scientific">Kutzneria albida DSM 43870</name>
    <dbReference type="NCBI Taxonomy" id="1449976"/>
    <lineage>
        <taxon>Bacteria</taxon>
        <taxon>Bacillati</taxon>
        <taxon>Actinomycetota</taxon>
        <taxon>Actinomycetes</taxon>
        <taxon>Pseudonocardiales</taxon>
        <taxon>Pseudonocardiaceae</taxon>
        <taxon>Kutzneria</taxon>
    </lineage>
</organism>
<gene>
    <name evidence="6" type="ORF">KALB_2124</name>
</gene>
<evidence type="ECO:0000313" key="6">
    <source>
        <dbReference type="EMBL" id="AHH95493.1"/>
    </source>
</evidence>
<dbReference type="Pfam" id="PF00440">
    <property type="entry name" value="TetR_N"/>
    <property type="match status" value="1"/>
</dbReference>
<feature type="DNA-binding region" description="H-T-H motif" evidence="4">
    <location>
        <begin position="32"/>
        <end position="51"/>
    </location>
</feature>
<keyword evidence="1" id="KW-0805">Transcription regulation</keyword>
<keyword evidence="2 4" id="KW-0238">DNA-binding</keyword>
<reference evidence="6 7" key="1">
    <citation type="journal article" date="2014" name="BMC Genomics">
        <title>Complete genome sequence of producer of the glycopeptide antibiotic Aculeximycin Kutzneria albida DSM 43870T, a representative of minor genus of Pseudonocardiaceae.</title>
        <authorList>
            <person name="Rebets Y."/>
            <person name="Tokovenko B."/>
            <person name="Lushchyk I."/>
            <person name="Ruckert C."/>
            <person name="Zaburannyi N."/>
            <person name="Bechthold A."/>
            <person name="Kalinowski J."/>
            <person name="Luzhetskyy A."/>
        </authorList>
    </citation>
    <scope>NUCLEOTIDE SEQUENCE [LARGE SCALE GENOMIC DNA]</scope>
    <source>
        <strain evidence="6">DSM 43870</strain>
    </source>
</reference>
<dbReference type="AlphaFoldDB" id="W5W2S4"/>
<name>W5W2S4_9PSEU</name>
<feature type="domain" description="HTH tetR-type" evidence="5">
    <location>
        <begin position="9"/>
        <end position="69"/>
    </location>
</feature>
<dbReference type="GO" id="GO:0003700">
    <property type="term" value="F:DNA-binding transcription factor activity"/>
    <property type="evidence" value="ECO:0007669"/>
    <property type="project" value="TreeGrafter"/>
</dbReference>
<dbReference type="InterPro" id="IPR001647">
    <property type="entry name" value="HTH_TetR"/>
</dbReference>
<dbReference type="eggNOG" id="COG1309">
    <property type="taxonomic scope" value="Bacteria"/>
</dbReference>